<evidence type="ECO:0000256" key="5">
    <source>
        <dbReference type="ARBA" id="ARBA00023136"/>
    </source>
</evidence>
<dbReference type="EMBL" id="BQKI01000005">
    <property type="protein sequence ID" value="GJM95629.1"/>
    <property type="molecule type" value="Genomic_DNA"/>
</dbReference>
<keyword evidence="3" id="KW-0812">Transmembrane</keyword>
<dbReference type="GO" id="GO:0090158">
    <property type="term" value="P:endoplasmic reticulum membrane organization"/>
    <property type="evidence" value="ECO:0007669"/>
    <property type="project" value="TreeGrafter"/>
</dbReference>
<name>A0AAV5CBZ8_ELECO</name>
<evidence type="ECO:0000256" key="1">
    <source>
        <dbReference type="ARBA" id="ARBA00004211"/>
    </source>
</evidence>
<dbReference type="PANTHER" id="PTHR10809">
    <property type="entry name" value="VESICLE-ASSOCIATED MEMBRANE PROTEIN-ASSOCIATED PROTEIN"/>
    <property type="match status" value="1"/>
</dbReference>
<organism evidence="7 8">
    <name type="scientific">Eleusine coracana subsp. coracana</name>
    <dbReference type="NCBI Taxonomy" id="191504"/>
    <lineage>
        <taxon>Eukaryota</taxon>
        <taxon>Viridiplantae</taxon>
        <taxon>Streptophyta</taxon>
        <taxon>Embryophyta</taxon>
        <taxon>Tracheophyta</taxon>
        <taxon>Spermatophyta</taxon>
        <taxon>Magnoliopsida</taxon>
        <taxon>Liliopsida</taxon>
        <taxon>Poales</taxon>
        <taxon>Poaceae</taxon>
        <taxon>PACMAD clade</taxon>
        <taxon>Chloridoideae</taxon>
        <taxon>Cynodonteae</taxon>
        <taxon>Eleusininae</taxon>
        <taxon>Eleusine</taxon>
    </lineage>
</organism>
<dbReference type="Gene3D" id="2.60.40.10">
    <property type="entry name" value="Immunoglobulins"/>
    <property type="match status" value="1"/>
</dbReference>
<dbReference type="InterPro" id="IPR008962">
    <property type="entry name" value="PapD-like_sf"/>
</dbReference>
<dbReference type="SUPFAM" id="SSF49354">
    <property type="entry name" value="PapD-like"/>
    <property type="match status" value="1"/>
</dbReference>
<keyword evidence="5" id="KW-0472">Membrane</keyword>
<evidence type="ECO:0000256" key="3">
    <source>
        <dbReference type="ARBA" id="ARBA00022692"/>
    </source>
</evidence>
<dbReference type="PROSITE" id="PS50202">
    <property type="entry name" value="MSP"/>
    <property type="match status" value="1"/>
</dbReference>
<sequence>MLDIEPLEKLLYFEPNKQISCSIQLTNDTNDYIAFIISTTSPCPYNIHPSIDIVRPGSKVIVTISLNPLKKALPQERCKELFLVQSTRVVDASVKAADIAGDLFDDEPGRVVDNVEFRLILDVPPLSVDWSYPAQFILEATLRKHTPWGPTCRLANLRPRSADLGWSPLR</sequence>
<reference evidence="7" key="2">
    <citation type="submission" date="2021-12" db="EMBL/GenBank/DDBJ databases">
        <title>Resequencing data analysis of finger millet.</title>
        <authorList>
            <person name="Hatakeyama M."/>
            <person name="Aluri S."/>
            <person name="Balachadran M.T."/>
            <person name="Sivarajan S.R."/>
            <person name="Poveda L."/>
            <person name="Shimizu-Inatsugi R."/>
            <person name="Schlapbach R."/>
            <person name="Sreeman S.M."/>
            <person name="Shimizu K.K."/>
        </authorList>
    </citation>
    <scope>NUCLEOTIDE SEQUENCE</scope>
</reference>
<dbReference type="Proteomes" id="UP001054889">
    <property type="component" value="Unassembled WGS sequence"/>
</dbReference>
<evidence type="ECO:0000256" key="4">
    <source>
        <dbReference type="ARBA" id="ARBA00022989"/>
    </source>
</evidence>
<protein>
    <recommendedName>
        <fullName evidence="6">MSP domain-containing protein</fullName>
    </recommendedName>
</protein>
<accession>A0AAV5CBZ8</accession>
<evidence type="ECO:0000313" key="8">
    <source>
        <dbReference type="Proteomes" id="UP001054889"/>
    </source>
</evidence>
<evidence type="ECO:0000313" key="7">
    <source>
        <dbReference type="EMBL" id="GJM95629.1"/>
    </source>
</evidence>
<keyword evidence="8" id="KW-1185">Reference proteome</keyword>
<evidence type="ECO:0000256" key="2">
    <source>
        <dbReference type="ARBA" id="ARBA00008932"/>
    </source>
</evidence>
<reference evidence="7" key="1">
    <citation type="journal article" date="2018" name="DNA Res.">
        <title>Multiple hybrid de novo genome assembly of finger millet, an orphan allotetraploid crop.</title>
        <authorList>
            <person name="Hatakeyama M."/>
            <person name="Aluri S."/>
            <person name="Balachadran M.T."/>
            <person name="Sivarajan S.R."/>
            <person name="Patrignani A."/>
            <person name="Gruter S."/>
            <person name="Poveda L."/>
            <person name="Shimizu-Inatsugi R."/>
            <person name="Baeten J."/>
            <person name="Francoijs K.J."/>
            <person name="Nataraja K.N."/>
            <person name="Reddy Y.A.N."/>
            <person name="Phadnis S."/>
            <person name="Ravikumar R.L."/>
            <person name="Schlapbach R."/>
            <person name="Sreeman S.M."/>
            <person name="Shimizu K.K."/>
        </authorList>
    </citation>
    <scope>NUCLEOTIDE SEQUENCE</scope>
</reference>
<comment type="caution">
    <text evidence="7">The sequence shown here is derived from an EMBL/GenBank/DDBJ whole genome shotgun (WGS) entry which is preliminary data.</text>
</comment>
<dbReference type="InterPro" id="IPR013783">
    <property type="entry name" value="Ig-like_fold"/>
</dbReference>
<keyword evidence="4" id="KW-1133">Transmembrane helix</keyword>
<dbReference type="GO" id="GO:0061817">
    <property type="term" value="P:endoplasmic reticulum-plasma membrane tethering"/>
    <property type="evidence" value="ECO:0007669"/>
    <property type="project" value="TreeGrafter"/>
</dbReference>
<comment type="similarity">
    <text evidence="2">Belongs to the VAMP-associated protein (VAP) (TC 9.B.17) family.</text>
</comment>
<dbReference type="InterPro" id="IPR016763">
    <property type="entry name" value="VAP"/>
</dbReference>
<gene>
    <name evidence="7" type="primary">ga12392</name>
    <name evidence="7" type="ORF">PR202_ga12392</name>
</gene>
<dbReference type="GO" id="GO:0005789">
    <property type="term" value="C:endoplasmic reticulum membrane"/>
    <property type="evidence" value="ECO:0007669"/>
    <property type="project" value="InterPro"/>
</dbReference>
<dbReference type="PANTHER" id="PTHR10809:SF6">
    <property type="entry name" value="AT11025P-RELATED"/>
    <property type="match status" value="1"/>
</dbReference>
<dbReference type="GO" id="GO:0005886">
    <property type="term" value="C:plasma membrane"/>
    <property type="evidence" value="ECO:0007669"/>
    <property type="project" value="TreeGrafter"/>
</dbReference>
<comment type="subcellular location">
    <subcellularLocation>
        <location evidence="1">Membrane</location>
        <topology evidence="1">Single-pass type IV membrane protein</topology>
    </subcellularLocation>
</comment>
<dbReference type="InterPro" id="IPR000535">
    <property type="entry name" value="MSP_dom"/>
</dbReference>
<proteinExistence type="inferred from homology"/>
<dbReference type="Pfam" id="PF00635">
    <property type="entry name" value="Motile_Sperm"/>
    <property type="match status" value="1"/>
</dbReference>
<dbReference type="AlphaFoldDB" id="A0AAV5CBZ8"/>
<feature type="domain" description="MSP" evidence="6">
    <location>
        <begin position="1"/>
        <end position="122"/>
    </location>
</feature>
<evidence type="ECO:0000259" key="6">
    <source>
        <dbReference type="PROSITE" id="PS50202"/>
    </source>
</evidence>